<dbReference type="InterPro" id="IPR051010">
    <property type="entry name" value="BCAA_transport"/>
</dbReference>
<evidence type="ECO:0000256" key="1">
    <source>
        <dbReference type="ARBA" id="ARBA00022729"/>
    </source>
</evidence>
<dbReference type="PANTHER" id="PTHR30483">
    <property type="entry name" value="LEUCINE-SPECIFIC-BINDING PROTEIN"/>
    <property type="match status" value="1"/>
</dbReference>
<accession>A0A485M053</accession>
<evidence type="ECO:0000313" key="3">
    <source>
        <dbReference type="EMBL" id="VFU14991.1"/>
    </source>
</evidence>
<dbReference type="AlphaFoldDB" id="A0A485M053"/>
<name>A0A485M053_9ZZZZ</name>
<keyword evidence="1" id="KW-0732">Signal</keyword>
<dbReference type="PANTHER" id="PTHR30483:SF6">
    <property type="entry name" value="PERIPLASMIC BINDING PROTEIN OF ABC TRANSPORTER FOR NATURAL AMINO ACIDS"/>
    <property type="match status" value="1"/>
</dbReference>
<organism evidence="3">
    <name type="scientific">anaerobic digester metagenome</name>
    <dbReference type="NCBI Taxonomy" id="1263854"/>
    <lineage>
        <taxon>unclassified sequences</taxon>
        <taxon>metagenomes</taxon>
        <taxon>ecological metagenomes</taxon>
    </lineage>
</organism>
<dbReference type="InterPro" id="IPR028082">
    <property type="entry name" value="Peripla_BP_I"/>
</dbReference>
<reference evidence="3" key="1">
    <citation type="submission" date="2019-03" db="EMBL/GenBank/DDBJ databases">
        <authorList>
            <person name="Hao L."/>
        </authorList>
    </citation>
    <scope>NUCLEOTIDE SEQUENCE</scope>
</reference>
<dbReference type="SUPFAM" id="SSF53822">
    <property type="entry name" value="Periplasmic binding protein-like I"/>
    <property type="match status" value="1"/>
</dbReference>
<dbReference type="EMBL" id="CAADRN010000201">
    <property type="protein sequence ID" value="VFU14991.1"/>
    <property type="molecule type" value="Genomic_DNA"/>
</dbReference>
<sequence length="149" mass="16012">MAHYMPDGAIFIADAVKAGISLPFLAGDAMDTPELYEIAGKAAEGTVVGSIFNPEVPRPETKSFIEKFSQKYNTPPTPYAAQGYDAVWLLAAAIEESGSTDPKDIAAKLRTFKERPGAAGSHTFTDNGDDVGNLVVKKVIRNGEFQFIE</sequence>
<evidence type="ECO:0000259" key="2">
    <source>
        <dbReference type="Pfam" id="PF13458"/>
    </source>
</evidence>
<proteinExistence type="predicted"/>
<feature type="domain" description="Leucine-binding protein" evidence="2">
    <location>
        <begin position="4"/>
        <end position="127"/>
    </location>
</feature>
<protein>
    <submittedName>
        <fullName evidence="3">ABC-type branched-chain amino acid transport systems, periplasmic component</fullName>
    </submittedName>
</protein>
<dbReference type="InterPro" id="IPR028081">
    <property type="entry name" value="Leu-bd"/>
</dbReference>
<dbReference type="Pfam" id="PF13458">
    <property type="entry name" value="Peripla_BP_6"/>
    <property type="match status" value="1"/>
</dbReference>
<dbReference type="Gene3D" id="3.40.50.2300">
    <property type="match status" value="2"/>
</dbReference>
<gene>
    <name evidence="3" type="ORF">SCFA_280011</name>
</gene>